<dbReference type="Proteomes" id="UP001480595">
    <property type="component" value="Unassembled WGS sequence"/>
</dbReference>
<dbReference type="EMBL" id="JAQQWL010000004">
    <property type="protein sequence ID" value="KAK8075992.1"/>
    <property type="molecule type" value="Genomic_DNA"/>
</dbReference>
<reference evidence="2 3" key="1">
    <citation type="submission" date="2023-01" db="EMBL/GenBank/DDBJ databases">
        <title>Analysis of 21 Apiospora genomes using comparative genomics revels a genus with tremendous synthesis potential of carbohydrate active enzymes and secondary metabolites.</title>
        <authorList>
            <person name="Sorensen T."/>
        </authorList>
    </citation>
    <scope>NUCLEOTIDE SEQUENCE [LARGE SCALE GENOMIC DNA]</scope>
    <source>
        <strain evidence="2 3">CBS 135458</strain>
    </source>
</reference>
<evidence type="ECO:0000256" key="1">
    <source>
        <dbReference type="SAM" id="MobiDB-lite"/>
    </source>
</evidence>
<comment type="caution">
    <text evidence="2">The sequence shown here is derived from an EMBL/GenBank/DDBJ whole genome shotgun (WGS) entry which is preliminary data.</text>
</comment>
<feature type="region of interest" description="Disordered" evidence="1">
    <location>
        <begin position="87"/>
        <end position="113"/>
    </location>
</feature>
<proteinExistence type="predicted"/>
<protein>
    <submittedName>
        <fullName evidence="2">Uncharacterized protein</fullName>
    </submittedName>
</protein>
<organism evidence="2 3">
    <name type="scientific">Apiospora phragmitis</name>
    <dbReference type="NCBI Taxonomy" id="2905665"/>
    <lineage>
        <taxon>Eukaryota</taxon>
        <taxon>Fungi</taxon>
        <taxon>Dikarya</taxon>
        <taxon>Ascomycota</taxon>
        <taxon>Pezizomycotina</taxon>
        <taxon>Sordariomycetes</taxon>
        <taxon>Xylariomycetidae</taxon>
        <taxon>Amphisphaeriales</taxon>
        <taxon>Apiosporaceae</taxon>
        <taxon>Apiospora</taxon>
    </lineage>
</organism>
<accession>A0ABR1VXM8</accession>
<evidence type="ECO:0000313" key="2">
    <source>
        <dbReference type="EMBL" id="KAK8075992.1"/>
    </source>
</evidence>
<dbReference type="RefSeq" id="XP_066718951.1">
    <property type="nucleotide sequence ID" value="XM_066854673.1"/>
</dbReference>
<name>A0ABR1VXM8_9PEZI</name>
<keyword evidence="3" id="KW-1185">Reference proteome</keyword>
<evidence type="ECO:0000313" key="3">
    <source>
        <dbReference type="Proteomes" id="UP001480595"/>
    </source>
</evidence>
<sequence>MANSDSPALNLELDEEELQTLQVLSSTSSGEPKKPATERDVTEAWRQVFAYLSPEAQRALLEESPAKTISQLSPERPQEAMPSFQQDIGLRGGLGTPDGSEHDGGDEGQAPAGFPQQEMKVYQELAKVPPEILVGLEEFLPPIDELILSHTHPDIINTDSFSFYRMDVKYQKQWQTGNPNVSIERLPLLYHAITDEAPMSVVTDILETWQAEGMDLELAWTVGTARTRTDQRFIRPILWAGGQARVDLVEELRSRGVDIRELVSYIMLTPHSKEQRQKFTDVTWWRLETLALALHDLDRPRGNRRHRWCEACAMAGWTRLMRHMVDPMLKRDPMMVNTWFLRVMHWHEQFGRYRHDNKSMIDYVVNRFWVNRVTVPAPTPKRHLNASYLIYHIVRQDEFHWFSLTRTMPRYIEECAADDDSLPLTRALHDGLVDLTRRYSYAWLIGGAKYHQYSPARHPDILRSYMLRIALTSPQGAPLTVRWLVSQGLVPLQLNMMELGRPHALQSLAAPASDVMQTKLDALIRQGRPHALQGLGASASEDVLRSNLDALMARLDPNAVVPELSPLRPLDLVHESDAALVELVARAPAGHEVDLNLESHQVWCAARQTDIRLVTNGRSLRQLMACGGLTYEVRRRVLDWCLMHGTGALPAVMTDV</sequence>
<gene>
    <name evidence="2" type="ORF">PG994_003264</name>
</gene>
<dbReference type="GeneID" id="92087736"/>